<evidence type="ECO:0000313" key="4">
    <source>
        <dbReference type="EMBL" id="BBH24193.1"/>
    </source>
</evidence>
<dbReference type="Gene3D" id="3.40.190.10">
    <property type="entry name" value="Periplasmic binding protein-like II"/>
    <property type="match status" value="1"/>
</dbReference>
<dbReference type="GO" id="GO:1901982">
    <property type="term" value="F:maltose binding"/>
    <property type="evidence" value="ECO:0007669"/>
    <property type="project" value="TreeGrafter"/>
</dbReference>
<dbReference type="Pfam" id="PF01547">
    <property type="entry name" value="SBP_bac_1"/>
    <property type="match status" value="1"/>
</dbReference>
<protein>
    <submittedName>
        <fullName evidence="4">Sugar ABC transporter substrate-binding protein</fullName>
    </submittedName>
</protein>
<keyword evidence="3" id="KW-0732">Signal</keyword>
<dbReference type="GO" id="GO:0015768">
    <property type="term" value="P:maltose transport"/>
    <property type="evidence" value="ECO:0007669"/>
    <property type="project" value="TreeGrafter"/>
</dbReference>
<evidence type="ECO:0000256" key="2">
    <source>
        <dbReference type="ARBA" id="ARBA00022448"/>
    </source>
</evidence>
<comment type="similarity">
    <text evidence="1">Belongs to the bacterial solute-binding protein 1 family.</text>
</comment>
<dbReference type="AlphaFoldDB" id="A0A3G9JGT2"/>
<organism evidence="4 5">
    <name type="scientific">Paenibacillus baekrokdamisoli</name>
    <dbReference type="NCBI Taxonomy" id="1712516"/>
    <lineage>
        <taxon>Bacteria</taxon>
        <taxon>Bacillati</taxon>
        <taxon>Bacillota</taxon>
        <taxon>Bacilli</taxon>
        <taxon>Bacillales</taxon>
        <taxon>Paenibacillaceae</taxon>
        <taxon>Paenibacillus</taxon>
    </lineage>
</organism>
<dbReference type="PROSITE" id="PS51257">
    <property type="entry name" value="PROKAR_LIPOPROTEIN"/>
    <property type="match status" value="1"/>
</dbReference>
<accession>A0A3G9JGT2</accession>
<dbReference type="InterPro" id="IPR006059">
    <property type="entry name" value="SBP"/>
</dbReference>
<dbReference type="EMBL" id="AP019308">
    <property type="protein sequence ID" value="BBH24193.1"/>
    <property type="molecule type" value="Genomic_DNA"/>
</dbReference>
<dbReference type="RefSeq" id="WP_232016049.1">
    <property type="nucleotide sequence ID" value="NZ_AP019308.1"/>
</dbReference>
<evidence type="ECO:0000313" key="5">
    <source>
        <dbReference type="Proteomes" id="UP000275368"/>
    </source>
</evidence>
<dbReference type="PANTHER" id="PTHR30061">
    <property type="entry name" value="MALTOSE-BINDING PERIPLASMIC PROTEIN"/>
    <property type="match status" value="1"/>
</dbReference>
<dbReference type="CDD" id="cd13585">
    <property type="entry name" value="PBP2_TMBP_like"/>
    <property type="match status" value="1"/>
</dbReference>
<dbReference type="SUPFAM" id="SSF53850">
    <property type="entry name" value="Periplasmic binding protein-like II"/>
    <property type="match status" value="1"/>
</dbReference>
<keyword evidence="5" id="KW-1185">Reference proteome</keyword>
<evidence type="ECO:0000256" key="1">
    <source>
        <dbReference type="ARBA" id="ARBA00008520"/>
    </source>
</evidence>
<evidence type="ECO:0000256" key="3">
    <source>
        <dbReference type="ARBA" id="ARBA00022729"/>
    </source>
</evidence>
<reference evidence="4 5" key="1">
    <citation type="submission" date="2018-11" db="EMBL/GenBank/DDBJ databases">
        <title>Complete genome sequence of Paenibacillus baekrokdamisoli strain KCTC 33723.</title>
        <authorList>
            <person name="Kang S.W."/>
            <person name="Lee K.C."/>
            <person name="Kim K.K."/>
            <person name="Kim J.S."/>
            <person name="Kim D.S."/>
            <person name="Ko S.H."/>
            <person name="Yang S.H."/>
            <person name="Lee J.S."/>
        </authorList>
    </citation>
    <scope>NUCLEOTIDE SEQUENCE [LARGE SCALE GENOMIC DNA]</scope>
    <source>
        <strain evidence="4 5">KCTC 33723</strain>
    </source>
</reference>
<keyword evidence="2" id="KW-0813">Transport</keyword>
<name>A0A3G9JGT2_9BACL</name>
<proteinExistence type="inferred from homology"/>
<gene>
    <name evidence="4" type="primary">ABC-SBP_2</name>
    <name evidence="4" type="ORF">Back11_55380</name>
</gene>
<sequence length="447" mass="49122">MINKVHRLRLIISLAAFSLLMGCSSNHNQSKVPAEGADKLATEDGVTLTFWRNSGNDAENAAYEKLVAQFNMNNPTITIEMNPIPYSDYDTKLRTSIASGNPPDIMTIDAPSMASYAEAGALKPLTGFFKSDGNLEDIPTATLSAYTYKNDIFMAPLTESSIALFYNKKMFETKGIPLPSKNPEEPLTWEQVLDAAKKLTDSSKGIYGIDPAQGFQNAGATAYFKYPIIWQFGGEVMNADGTTSKGELDSPATKKALQFYADLYNKDKVSALEYPPDPFPNGKLAMTVDGSWSLSHYASDFPDFKLGEDYDIAPLPKGTRQAVANGSWSLAISSKSKHAEAAWKFVNFVTGYEGQKAYVAMTKDIPVRYSVAKEIAELNDYPKNIFVVQNQKFGRSRPITPIFPQMSDAVNKVFEEVTIGKRDIDTSVADAIKKIDEAYAGLQAQIK</sequence>
<dbReference type="GO" id="GO:0042956">
    <property type="term" value="P:maltodextrin transmembrane transport"/>
    <property type="evidence" value="ECO:0007669"/>
    <property type="project" value="TreeGrafter"/>
</dbReference>
<dbReference type="GO" id="GO:0055052">
    <property type="term" value="C:ATP-binding cassette (ABC) transporter complex, substrate-binding subunit-containing"/>
    <property type="evidence" value="ECO:0007669"/>
    <property type="project" value="TreeGrafter"/>
</dbReference>
<dbReference type="PANTHER" id="PTHR30061:SF50">
    <property type="entry name" value="MALTOSE_MALTODEXTRIN-BINDING PERIPLASMIC PROTEIN"/>
    <property type="match status" value="1"/>
</dbReference>
<dbReference type="Proteomes" id="UP000275368">
    <property type="component" value="Chromosome"/>
</dbReference>
<dbReference type="KEGG" id="pbk:Back11_55380"/>